<dbReference type="InterPro" id="IPR051532">
    <property type="entry name" value="Ester_Hydrolysis_Enzymes"/>
</dbReference>
<evidence type="ECO:0000259" key="1">
    <source>
        <dbReference type="Pfam" id="PF13472"/>
    </source>
</evidence>
<dbReference type="PANTHER" id="PTHR30383:SF5">
    <property type="entry name" value="SGNH HYDROLASE-TYPE ESTERASE DOMAIN-CONTAINING PROTEIN"/>
    <property type="match status" value="1"/>
</dbReference>
<dbReference type="STRING" id="83449.BON30_46550"/>
<dbReference type="Gene3D" id="3.40.50.1110">
    <property type="entry name" value="SGNH hydrolase"/>
    <property type="match status" value="1"/>
</dbReference>
<gene>
    <name evidence="2" type="ORF">BON30_46550</name>
</gene>
<name>A0A1L9AV56_9BACT</name>
<dbReference type="Proteomes" id="UP000182229">
    <property type="component" value="Unassembled WGS sequence"/>
</dbReference>
<keyword evidence="3" id="KW-1185">Reference proteome</keyword>
<protein>
    <recommendedName>
        <fullName evidence="1">SGNH hydrolase-type esterase domain-containing protein</fullName>
    </recommendedName>
</protein>
<reference evidence="3" key="1">
    <citation type="submission" date="2016-11" db="EMBL/GenBank/DDBJ databases">
        <authorList>
            <person name="Shukria A."/>
            <person name="Stevens D.C."/>
        </authorList>
    </citation>
    <scope>NUCLEOTIDE SEQUENCE [LARGE SCALE GENOMIC DNA]</scope>
    <source>
        <strain evidence="3">Cbfe23</strain>
    </source>
</reference>
<reference evidence="2 3" key="2">
    <citation type="submission" date="2016-12" db="EMBL/GenBank/DDBJ databases">
        <title>Draft Genome Sequence of Cystobacter ferrugineus Strain Cbfe23.</title>
        <authorList>
            <person name="Akbar S."/>
            <person name="Dowd S.E."/>
            <person name="Stevens D.C."/>
        </authorList>
    </citation>
    <scope>NUCLEOTIDE SEQUENCE [LARGE SCALE GENOMIC DNA]</scope>
    <source>
        <strain evidence="2 3">Cbfe23</strain>
    </source>
</reference>
<proteinExistence type="predicted"/>
<dbReference type="SUPFAM" id="SSF52266">
    <property type="entry name" value="SGNH hydrolase"/>
    <property type="match status" value="1"/>
</dbReference>
<evidence type="ECO:0000313" key="3">
    <source>
        <dbReference type="Proteomes" id="UP000182229"/>
    </source>
</evidence>
<sequence>MSVLSLRYVALGDSSGVGVGARQGGYVEHLFQRLRRTRTGVGLLNLAVSGATSATVLSGQLPRALRSSPHLVTLGVGINDLWRGVTPEQFESHFDSLARGLVSTGAAVVVSNLPDMSLAPVARLAANFLPLPLIAQRIGHFNAAVERVVARHGLIGVDLHTPSRVELPGSPDYFSADGFHPSDTGYVRMAEHFWPAVQRVSERIGEATRATG</sequence>
<dbReference type="AlphaFoldDB" id="A0A1L9AV56"/>
<dbReference type="RefSeq" id="WP_071905105.1">
    <property type="nucleotide sequence ID" value="NZ_MPIN01000026.1"/>
</dbReference>
<dbReference type="InterPro" id="IPR013830">
    <property type="entry name" value="SGNH_hydro"/>
</dbReference>
<dbReference type="CDD" id="cd01832">
    <property type="entry name" value="SGNH_hydrolase_like_1"/>
    <property type="match status" value="1"/>
</dbReference>
<dbReference type="Pfam" id="PF13472">
    <property type="entry name" value="Lipase_GDSL_2"/>
    <property type="match status" value="1"/>
</dbReference>
<organism evidence="2 3">
    <name type="scientific">Cystobacter ferrugineus</name>
    <dbReference type="NCBI Taxonomy" id="83449"/>
    <lineage>
        <taxon>Bacteria</taxon>
        <taxon>Pseudomonadati</taxon>
        <taxon>Myxococcota</taxon>
        <taxon>Myxococcia</taxon>
        <taxon>Myxococcales</taxon>
        <taxon>Cystobacterineae</taxon>
        <taxon>Archangiaceae</taxon>
        <taxon>Cystobacter</taxon>
    </lineage>
</organism>
<dbReference type="InterPro" id="IPR036514">
    <property type="entry name" value="SGNH_hydro_sf"/>
</dbReference>
<evidence type="ECO:0000313" key="2">
    <source>
        <dbReference type="EMBL" id="OJH33876.1"/>
    </source>
</evidence>
<dbReference type="EMBL" id="MPIN01000026">
    <property type="protein sequence ID" value="OJH33876.1"/>
    <property type="molecule type" value="Genomic_DNA"/>
</dbReference>
<dbReference type="GO" id="GO:0004622">
    <property type="term" value="F:phosphatidylcholine lysophospholipase activity"/>
    <property type="evidence" value="ECO:0007669"/>
    <property type="project" value="TreeGrafter"/>
</dbReference>
<accession>A0A1L9AV56</accession>
<comment type="caution">
    <text evidence="2">The sequence shown here is derived from an EMBL/GenBank/DDBJ whole genome shotgun (WGS) entry which is preliminary data.</text>
</comment>
<dbReference type="PANTHER" id="PTHR30383">
    <property type="entry name" value="THIOESTERASE 1/PROTEASE 1/LYSOPHOSPHOLIPASE L1"/>
    <property type="match status" value="1"/>
</dbReference>
<feature type="domain" description="SGNH hydrolase-type esterase" evidence="1">
    <location>
        <begin position="10"/>
        <end position="186"/>
    </location>
</feature>
<dbReference type="OrthoDB" id="3288625at2"/>